<keyword evidence="5" id="KW-1185">Reference proteome</keyword>
<accession>A0A561T6S9</accession>
<evidence type="ECO:0000256" key="1">
    <source>
        <dbReference type="ARBA" id="ARBA00022857"/>
    </source>
</evidence>
<dbReference type="SMART" id="SM00829">
    <property type="entry name" value="PKS_ER"/>
    <property type="match status" value="1"/>
</dbReference>
<proteinExistence type="predicted"/>
<gene>
    <name evidence="4" type="ORF">FHX73_14290</name>
</gene>
<organism evidence="4 5">
    <name type="scientific">Kitasatospora viridis</name>
    <dbReference type="NCBI Taxonomy" id="281105"/>
    <lineage>
        <taxon>Bacteria</taxon>
        <taxon>Bacillati</taxon>
        <taxon>Actinomycetota</taxon>
        <taxon>Actinomycetes</taxon>
        <taxon>Kitasatosporales</taxon>
        <taxon>Streptomycetaceae</taxon>
        <taxon>Kitasatospora</taxon>
    </lineage>
</organism>
<dbReference type="Pfam" id="PF08240">
    <property type="entry name" value="ADH_N"/>
    <property type="match status" value="1"/>
</dbReference>
<dbReference type="PANTHER" id="PTHR48106">
    <property type="entry name" value="QUINONE OXIDOREDUCTASE PIG3-RELATED"/>
    <property type="match status" value="1"/>
</dbReference>
<dbReference type="Proteomes" id="UP000317940">
    <property type="component" value="Unassembled WGS sequence"/>
</dbReference>
<dbReference type="InterPro" id="IPR002364">
    <property type="entry name" value="Quin_OxRdtase/zeta-crystal_CS"/>
</dbReference>
<dbReference type="InterPro" id="IPR013149">
    <property type="entry name" value="ADH-like_C"/>
</dbReference>
<dbReference type="Pfam" id="PF00107">
    <property type="entry name" value="ADH_zinc_N"/>
    <property type="match status" value="1"/>
</dbReference>
<evidence type="ECO:0000313" key="5">
    <source>
        <dbReference type="Proteomes" id="UP000317940"/>
    </source>
</evidence>
<dbReference type="PANTHER" id="PTHR48106:SF18">
    <property type="entry name" value="QUINONE OXIDOREDUCTASE PIG3"/>
    <property type="match status" value="1"/>
</dbReference>
<dbReference type="RefSeq" id="WP_145910080.1">
    <property type="nucleotide sequence ID" value="NZ_BAAAMZ010000009.1"/>
</dbReference>
<dbReference type="Gene3D" id="3.90.180.10">
    <property type="entry name" value="Medium-chain alcohol dehydrogenases, catalytic domain"/>
    <property type="match status" value="1"/>
</dbReference>
<feature type="domain" description="Enoyl reductase (ER)" evidence="3">
    <location>
        <begin position="7"/>
        <end position="312"/>
    </location>
</feature>
<dbReference type="GO" id="GO:0016651">
    <property type="term" value="F:oxidoreductase activity, acting on NAD(P)H"/>
    <property type="evidence" value="ECO:0007669"/>
    <property type="project" value="TreeGrafter"/>
</dbReference>
<dbReference type="Gene3D" id="3.40.50.720">
    <property type="entry name" value="NAD(P)-binding Rossmann-like Domain"/>
    <property type="match status" value="1"/>
</dbReference>
<keyword evidence="2" id="KW-0560">Oxidoreductase</keyword>
<dbReference type="InterPro" id="IPR013154">
    <property type="entry name" value="ADH-like_N"/>
</dbReference>
<dbReference type="GO" id="GO:0070402">
    <property type="term" value="F:NADPH binding"/>
    <property type="evidence" value="ECO:0007669"/>
    <property type="project" value="TreeGrafter"/>
</dbReference>
<dbReference type="GO" id="GO:0008270">
    <property type="term" value="F:zinc ion binding"/>
    <property type="evidence" value="ECO:0007669"/>
    <property type="project" value="InterPro"/>
</dbReference>
<dbReference type="InterPro" id="IPR020843">
    <property type="entry name" value="ER"/>
</dbReference>
<evidence type="ECO:0000313" key="4">
    <source>
        <dbReference type="EMBL" id="TWF82808.1"/>
    </source>
</evidence>
<evidence type="ECO:0000256" key="2">
    <source>
        <dbReference type="ARBA" id="ARBA00023002"/>
    </source>
</evidence>
<evidence type="ECO:0000259" key="3">
    <source>
        <dbReference type="SMART" id="SM00829"/>
    </source>
</evidence>
<comment type="caution">
    <text evidence="4">The sequence shown here is derived from an EMBL/GenBank/DDBJ whole genome shotgun (WGS) entry which is preliminary data.</text>
</comment>
<dbReference type="PROSITE" id="PS01162">
    <property type="entry name" value="QOR_ZETA_CRYSTAL"/>
    <property type="match status" value="1"/>
</dbReference>
<reference evidence="4 5" key="1">
    <citation type="submission" date="2019-06" db="EMBL/GenBank/DDBJ databases">
        <title>Sequencing the genomes of 1000 actinobacteria strains.</title>
        <authorList>
            <person name="Klenk H.-P."/>
        </authorList>
    </citation>
    <scope>NUCLEOTIDE SEQUENCE [LARGE SCALE GENOMIC DNA]</scope>
    <source>
        <strain evidence="4 5">DSM 44826</strain>
    </source>
</reference>
<dbReference type="InterPro" id="IPR036291">
    <property type="entry name" value="NAD(P)-bd_dom_sf"/>
</dbReference>
<dbReference type="SUPFAM" id="SSF51735">
    <property type="entry name" value="NAD(P)-binding Rossmann-fold domains"/>
    <property type="match status" value="1"/>
</dbReference>
<dbReference type="AlphaFoldDB" id="A0A561T6S9"/>
<dbReference type="EMBL" id="VIWT01000004">
    <property type="protein sequence ID" value="TWF82808.1"/>
    <property type="molecule type" value="Genomic_DNA"/>
</dbReference>
<dbReference type="SUPFAM" id="SSF50129">
    <property type="entry name" value="GroES-like"/>
    <property type="match status" value="1"/>
</dbReference>
<name>A0A561T6S9_9ACTN</name>
<dbReference type="OrthoDB" id="9805883at2"/>
<keyword evidence="1" id="KW-0521">NADP</keyword>
<dbReference type="InterPro" id="IPR011032">
    <property type="entry name" value="GroES-like_sf"/>
</dbReference>
<sequence>MRAIVLDHDSELRLTGLDRPEPGPGEVAVQVTHAGLQWGDVLLKDGFFPVPRPFVPGFEAAGRIGAVGAGVPAERIGEAVTVLATGGAFAQTLVVPAEFALPVGELPLATAAGFGWSTPTAYDLVHHVARVQPGDTVLVHAAAGGVGTMAAQFARRAGAGRLVGVVGSPERAAYAAEFGYDQVVLRADFPAALGEQRFDVVLDPVGGRTRSRSLELLAPHGRLALYGVLDAAEPVAADTTALLMAGQSVLGYSSDLLYRTRPDRFAASARAALAEVTAGHVRIDVTAEYPVEDLARAVEQLRAGAVLGKAVLRLG</sequence>
<protein>
    <submittedName>
        <fullName evidence="4">NADPH2:quinone reductase</fullName>
    </submittedName>
</protein>